<evidence type="ECO:0000313" key="12">
    <source>
        <dbReference type="EMBL" id="KAG7296170.1"/>
    </source>
</evidence>
<evidence type="ECO:0000313" key="13">
    <source>
        <dbReference type="Proteomes" id="UP000823941"/>
    </source>
</evidence>
<evidence type="ECO:0000256" key="2">
    <source>
        <dbReference type="ARBA" id="ARBA00011059"/>
    </source>
</evidence>
<proteinExistence type="inferred from homology"/>
<evidence type="ECO:0000256" key="8">
    <source>
        <dbReference type="ARBA" id="ARBA00023069"/>
    </source>
</evidence>
<gene>
    <name evidence="12" type="ORF">JYU34_021271</name>
</gene>
<evidence type="ECO:0000256" key="9">
    <source>
        <dbReference type="ARBA" id="ARBA00023175"/>
    </source>
</evidence>
<dbReference type="InterPro" id="IPR036322">
    <property type="entry name" value="WD40_repeat_dom_sf"/>
</dbReference>
<keyword evidence="8" id="KW-0969">Cilium</keyword>
<dbReference type="SUPFAM" id="SSF50978">
    <property type="entry name" value="WD40 repeat-like"/>
    <property type="match status" value="1"/>
</dbReference>
<keyword evidence="7" id="KW-0243">Dynein</keyword>
<dbReference type="PANTHER" id="PTHR12442">
    <property type="entry name" value="DYNEIN INTERMEDIATE CHAIN"/>
    <property type="match status" value="1"/>
</dbReference>
<keyword evidence="13" id="KW-1185">Reference proteome</keyword>
<evidence type="ECO:0000256" key="6">
    <source>
        <dbReference type="ARBA" id="ARBA00022737"/>
    </source>
</evidence>
<evidence type="ECO:0000256" key="5">
    <source>
        <dbReference type="ARBA" id="ARBA00022701"/>
    </source>
</evidence>
<dbReference type="InterPro" id="IPR015943">
    <property type="entry name" value="WD40/YVTN_repeat-like_dom_sf"/>
</dbReference>
<dbReference type="PANTHER" id="PTHR12442:SF7">
    <property type="entry name" value="DYNEIN AXONEMAL INTERMEDIATE CHAIN 2"/>
    <property type="match status" value="1"/>
</dbReference>
<comment type="similarity">
    <text evidence="2">Belongs to the dynein intermediate chain family.</text>
</comment>
<keyword evidence="6" id="KW-0677">Repeat</keyword>
<name>A0ABQ7PT71_PLUXY</name>
<comment type="caution">
    <text evidence="12">The sequence shown here is derived from an EMBL/GenBank/DDBJ whole genome shotgun (WGS) entry which is preliminary data.</text>
</comment>
<evidence type="ECO:0000256" key="4">
    <source>
        <dbReference type="ARBA" id="ARBA00022574"/>
    </source>
</evidence>
<reference evidence="12 13" key="1">
    <citation type="submission" date="2021-06" db="EMBL/GenBank/DDBJ databases">
        <title>A haploid diamondback moth (Plutella xylostella L.) genome assembly resolves 31 chromosomes and identifies a diamide resistance mutation.</title>
        <authorList>
            <person name="Ward C.M."/>
            <person name="Perry K.D."/>
            <person name="Baker G."/>
            <person name="Powis K."/>
            <person name="Heckel D.G."/>
            <person name="Baxter S.W."/>
        </authorList>
    </citation>
    <scope>NUCLEOTIDE SEQUENCE [LARGE SCALE GENOMIC DNA]</scope>
    <source>
        <strain evidence="12 13">LV</strain>
        <tissue evidence="12">Single pupa</tissue>
    </source>
</reference>
<dbReference type="EMBL" id="JAHIBW010000029">
    <property type="protein sequence ID" value="KAG7296170.1"/>
    <property type="molecule type" value="Genomic_DNA"/>
</dbReference>
<evidence type="ECO:0000256" key="7">
    <source>
        <dbReference type="ARBA" id="ARBA00023017"/>
    </source>
</evidence>
<keyword evidence="4" id="KW-0853">WD repeat</keyword>
<comment type="subcellular location">
    <subcellularLocation>
        <location evidence="1">Cytoplasm</location>
        <location evidence="1">Cytoskeleton</location>
        <location evidence="1">Cilium axoneme</location>
    </subcellularLocation>
</comment>
<keyword evidence="9" id="KW-0505">Motor protein</keyword>
<keyword evidence="5" id="KW-0493">Microtubule</keyword>
<organism evidence="12 13">
    <name type="scientific">Plutella xylostella</name>
    <name type="common">Diamondback moth</name>
    <name type="synonym">Plutella maculipennis</name>
    <dbReference type="NCBI Taxonomy" id="51655"/>
    <lineage>
        <taxon>Eukaryota</taxon>
        <taxon>Metazoa</taxon>
        <taxon>Ecdysozoa</taxon>
        <taxon>Arthropoda</taxon>
        <taxon>Hexapoda</taxon>
        <taxon>Insecta</taxon>
        <taxon>Pterygota</taxon>
        <taxon>Neoptera</taxon>
        <taxon>Endopterygota</taxon>
        <taxon>Lepidoptera</taxon>
        <taxon>Glossata</taxon>
        <taxon>Ditrysia</taxon>
        <taxon>Yponomeutoidea</taxon>
        <taxon>Plutellidae</taxon>
        <taxon>Plutella</taxon>
    </lineage>
</organism>
<protein>
    <submittedName>
        <fullName evidence="12">Uncharacterized protein</fullName>
    </submittedName>
</protein>
<evidence type="ECO:0000256" key="1">
    <source>
        <dbReference type="ARBA" id="ARBA00004430"/>
    </source>
</evidence>
<evidence type="ECO:0000256" key="11">
    <source>
        <dbReference type="ARBA" id="ARBA00023273"/>
    </source>
</evidence>
<dbReference type="Proteomes" id="UP000823941">
    <property type="component" value="Chromosome 29"/>
</dbReference>
<keyword evidence="10" id="KW-0206">Cytoskeleton</keyword>
<keyword evidence="3" id="KW-0963">Cytoplasm</keyword>
<evidence type="ECO:0000256" key="10">
    <source>
        <dbReference type="ARBA" id="ARBA00023212"/>
    </source>
</evidence>
<dbReference type="InterPro" id="IPR050687">
    <property type="entry name" value="Dynein_IC"/>
</dbReference>
<accession>A0ABQ7PT71</accession>
<keyword evidence="11" id="KW-0966">Cell projection</keyword>
<evidence type="ECO:0000256" key="3">
    <source>
        <dbReference type="ARBA" id="ARBA00022490"/>
    </source>
</evidence>
<dbReference type="Gene3D" id="2.130.10.10">
    <property type="entry name" value="YVTN repeat-like/Quinoprotein amine dehydrogenase"/>
    <property type="match status" value="1"/>
</dbReference>
<sequence>MEKPEKTEITYEYTKRRREFGKQLLFEDTTPELVVSIPCNPALYKNYVMRNPIHAEVQNAPVMAEHWVNSVRAEYTSSGMNHIEGGWPKDINMNDPEATQRYRRKIEKDDAYIHAVMHLGHSMEHNILQNNAVDMYQTYYSELPAIPPVEHSSCHTVNVYREPGTRRPVRSLSWQSDGGARLASAHADIDIRNSRNTQLSYIWDIENANAPELIIKPPQPLLDLQYNPRDQHTLVGGLLNGQYEAHLGPVYALQRNPTFLKNFLTVGDWTARVWSEDCKESSILWTYSHRTKLTDGAWNPIR</sequence>